<accession>A0A0A0F2Y4</accession>
<evidence type="ECO:0000313" key="2">
    <source>
        <dbReference type="EMBL" id="KGM55752.1"/>
    </source>
</evidence>
<feature type="signal peptide" evidence="1">
    <location>
        <begin position="1"/>
        <end position="26"/>
    </location>
</feature>
<dbReference type="Proteomes" id="UP000029998">
    <property type="component" value="Unassembled WGS sequence"/>
</dbReference>
<keyword evidence="3" id="KW-1185">Reference proteome</keyword>
<organism evidence="2 3">
    <name type="scientific">Lysobacter daejeonensis GH1-9</name>
    <dbReference type="NCBI Taxonomy" id="1385517"/>
    <lineage>
        <taxon>Bacteria</taxon>
        <taxon>Pseudomonadati</taxon>
        <taxon>Pseudomonadota</taxon>
        <taxon>Gammaproteobacteria</taxon>
        <taxon>Lysobacterales</taxon>
        <taxon>Lysobacteraceae</taxon>
        <taxon>Aerolutibacter</taxon>
    </lineage>
</organism>
<dbReference type="EMBL" id="AVPU01000003">
    <property type="protein sequence ID" value="KGM55752.1"/>
    <property type="molecule type" value="Genomic_DNA"/>
</dbReference>
<name>A0A0A0F2Y4_9GAMM</name>
<comment type="caution">
    <text evidence="2">The sequence shown here is derived from an EMBL/GenBank/DDBJ whole genome shotgun (WGS) entry which is preliminary data.</text>
</comment>
<evidence type="ECO:0008006" key="4">
    <source>
        <dbReference type="Google" id="ProtNLM"/>
    </source>
</evidence>
<sequence>MTSAWRVSVRLACVVALAGCASGVVSEPAQSPPLDAPADMAPDFVAVIHSPDWKVSIAGKRVMLLGPQGTRELALESNDVLFDGRNVVATDALGRVEVRVTPRLCQDATSGAWLPYTARVTVDRGQPALGCARDP</sequence>
<evidence type="ECO:0000313" key="3">
    <source>
        <dbReference type="Proteomes" id="UP000029998"/>
    </source>
</evidence>
<dbReference type="OrthoDB" id="5348860at2"/>
<evidence type="ECO:0000256" key="1">
    <source>
        <dbReference type="SAM" id="SignalP"/>
    </source>
</evidence>
<reference evidence="2 3" key="1">
    <citation type="submission" date="2013-08" db="EMBL/GenBank/DDBJ databases">
        <title>Genome sequencing of Lysobacter.</title>
        <authorList>
            <person name="Zhang S."/>
            <person name="Wang G."/>
        </authorList>
    </citation>
    <scope>NUCLEOTIDE SEQUENCE [LARGE SCALE GENOMIC DNA]</scope>
    <source>
        <strain evidence="2 3">GH1-9</strain>
    </source>
</reference>
<keyword evidence="1" id="KW-0732">Signal</keyword>
<proteinExistence type="predicted"/>
<feature type="chain" id="PRO_5001962801" description="Lipoprotein" evidence="1">
    <location>
        <begin position="27"/>
        <end position="135"/>
    </location>
</feature>
<gene>
    <name evidence="2" type="ORF">N800_11555</name>
</gene>
<dbReference type="RefSeq" id="WP_036134371.1">
    <property type="nucleotide sequence ID" value="NZ_AVPU01000003.1"/>
</dbReference>
<dbReference type="AlphaFoldDB" id="A0A0A0F2Y4"/>
<protein>
    <recommendedName>
        <fullName evidence="4">Lipoprotein</fullName>
    </recommendedName>
</protein>